<feature type="region of interest" description="Disordered" evidence="1">
    <location>
        <begin position="192"/>
        <end position="213"/>
    </location>
</feature>
<feature type="region of interest" description="Disordered" evidence="1">
    <location>
        <begin position="143"/>
        <end position="179"/>
    </location>
</feature>
<dbReference type="InterPro" id="IPR035892">
    <property type="entry name" value="C2_domain_sf"/>
</dbReference>
<evidence type="ECO:0000259" key="2">
    <source>
        <dbReference type="PROSITE" id="PS50004"/>
    </source>
</evidence>
<name>A0ABD1VT48_9LAMI</name>
<dbReference type="AlphaFoldDB" id="A0ABD1VT48"/>
<feature type="compositionally biased region" description="Polar residues" evidence="1">
    <location>
        <begin position="150"/>
        <end position="162"/>
    </location>
</feature>
<dbReference type="PANTHER" id="PTHR32246:SF68">
    <property type="entry name" value="OS01G0853800 PROTEIN"/>
    <property type="match status" value="1"/>
</dbReference>
<feature type="region of interest" description="Disordered" evidence="1">
    <location>
        <begin position="303"/>
        <end position="326"/>
    </location>
</feature>
<accession>A0ABD1VT48</accession>
<dbReference type="SUPFAM" id="SSF49562">
    <property type="entry name" value="C2 domain (Calcium/lipid-binding domain, CaLB)"/>
    <property type="match status" value="1"/>
</dbReference>
<dbReference type="Gene3D" id="2.60.40.150">
    <property type="entry name" value="C2 domain"/>
    <property type="match status" value="1"/>
</dbReference>
<evidence type="ECO:0000313" key="4">
    <source>
        <dbReference type="Proteomes" id="UP001604336"/>
    </source>
</evidence>
<keyword evidence="4" id="KW-1185">Reference proteome</keyword>
<gene>
    <name evidence="3" type="ORF">Adt_00881</name>
</gene>
<dbReference type="Pfam" id="PF00168">
    <property type="entry name" value="C2"/>
    <property type="match status" value="1"/>
</dbReference>
<dbReference type="EMBL" id="JBFOLK010000001">
    <property type="protein sequence ID" value="KAL2539903.1"/>
    <property type="molecule type" value="Genomic_DNA"/>
</dbReference>
<dbReference type="CDD" id="cd04051">
    <property type="entry name" value="C2_SRC2_like"/>
    <property type="match status" value="1"/>
</dbReference>
<feature type="region of interest" description="Disordered" evidence="1">
    <location>
        <begin position="230"/>
        <end position="261"/>
    </location>
</feature>
<dbReference type="Proteomes" id="UP001604336">
    <property type="component" value="Unassembled WGS sequence"/>
</dbReference>
<dbReference type="PANTHER" id="PTHR32246">
    <property type="entry name" value="INGRESSION PROTEIN FIC1"/>
    <property type="match status" value="1"/>
</dbReference>
<sequence>MATASVTSRPPAPSKLYDLDITIVNAKHLKNVNWRQGDLRPYVIFWVDPDRRLATKPDDSGMTRPVWNERFVLPLSLPPRDSLLTLEIFHSRPSETSKPLVGTLRIELRDLLVDSNESAIRVKSFELKRPSGRPHGKIRLKLSLRERPNDNYQTAPPSSYMYSTAPPPPLPTYPGRDYRGYSPAPYSSLPVVHQPPSMSSPPPPPAPQSFSYTTYSDPYSGYYPGYYSQVPPPPPPRPFFDRQSSYGGPGPSAPVDYAPYDHQKRGSGKFGMGGMGTGLAVGAVAGALGGLALEEGIKYEEEKIADRVENDLTSRDDHYSDYRTDY</sequence>
<evidence type="ECO:0000256" key="1">
    <source>
        <dbReference type="SAM" id="MobiDB-lite"/>
    </source>
</evidence>
<protein>
    <submittedName>
        <fullName evidence="3">Calcium-dependent lipid-binding (CaLB domain) family protein</fullName>
    </submittedName>
</protein>
<comment type="caution">
    <text evidence="3">The sequence shown here is derived from an EMBL/GenBank/DDBJ whole genome shotgun (WGS) entry which is preliminary data.</text>
</comment>
<feature type="domain" description="C2" evidence="2">
    <location>
        <begin position="1"/>
        <end position="121"/>
    </location>
</feature>
<proteinExistence type="predicted"/>
<feature type="compositionally biased region" description="Pro residues" evidence="1">
    <location>
        <begin position="198"/>
        <end position="207"/>
    </location>
</feature>
<organism evidence="3 4">
    <name type="scientific">Abeliophyllum distichum</name>
    <dbReference type="NCBI Taxonomy" id="126358"/>
    <lineage>
        <taxon>Eukaryota</taxon>
        <taxon>Viridiplantae</taxon>
        <taxon>Streptophyta</taxon>
        <taxon>Embryophyta</taxon>
        <taxon>Tracheophyta</taxon>
        <taxon>Spermatophyta</taxon>
        <taxon>Magnoliopsida</taxon>
        <taxon>eudicotyledons</taxon>
        <taxon>Gunneridae</taxon>
        <taxon>Pentapetalae</taxon>
        <taxon>asterids</taxon>
        <taxon>lamiids</taxon>
        <taxon>Lamiales</taxon>
        <taxon>Oleaceae</taxon>
        <taxon>Forsythieae</taxon>
        <taxon>Abeliophyllum</taxon>
    </lineage>
</organism>
<dbReference type="PROSITE" id="PS50004">
    <property type="entry name" value="C2"/>
    <property type="match status" value="1"/>
</dbReference>
<dbReference type="SMART" id="SM00239">
    <property type="entry name" value="C2"/>
    <property type="match status" value="1"/>
</dbReference>
<dbReference type="InterPro" id="IPR000008">
    <property type="entry name" value="C2_dom"/>
</dbReference>
<dbReference type="InterPro" id="IPR044750">
    <property type="entry name" value="C2_SRC2/BAP"/>
</dbReference>
<reference evidence="4" key="1">
    <citation type="submission" date="2024-07" db="EMBL/GenBank/DDBJ databases">
        <title>Two chromosome-level genome assemblies of Korean endemic species Abeliophyllum distichum and Forsythia ovata (Oleaceae).</title>
        <authorList>
            <person name="Jang H."/>
        </authorList>
    </citation>
    <scope>NUCLEOTIDE SEQUENCE [LARGE SCALE GENOMIC DNA]</scope>
</reference>
<evidence type="ECO:0000313" key="3">
    <source>
        <dbReference type="EMBL" id="KAL2539903.1"/>
    </source>
</evidence>